<dbReference type="InterPro" id="IPR011701">
    <property type="entry name" value="MFS"/>
</dbReference>
<feature type="transmembrane region" description="Helical" evidence="8">
    <location>
        <begin position="7"/>
        <end position="25"/>
    </location>
</feature>
<gene>
    <name evidence="10" type="ORF">OL599_21005</name>
</gene>
<feature type="transmembrane region" description="Helical" evidence="8">
    <location>
        <begin position="138"/>
        <end position="158"/>
    </location>
</feature>
<accession>A0AA41YR53</accession>
<organism evidence="10 11">
    <name type="scientific">Limobrevibacterium gyesilva</name>
    <dbReference type="NCBI Taxonomy" id="2991712"/>
    <lineage>
        <taxon>Bacteria</taxon>
        <taxon>Pseudomonadati</taxon>
        <taxon>Pseudomonadota</taxon>
        <taxon>Alphaproteobacteria</taxon>
        <taxon>Acetobacterales</taxon>
        <taxon>Acetobacteraceae</taxon>
        <taxon>Limobrevibacterium</taxon>
    </lineage>
</organism>
<feature type="transmembrane region" description="Helical" evidence="8">
    <location>
        <begin position="298"/>
        <end position="315"/>
    </location>
</feature>
<feature type="transmembrane region" description="Helical" evidence="8">
    <location>
        <begin position="76"/>
        <end position="97"/>
    </location>
</feature>
<dbReference type="GO" id="GO:0005886">
    <property type="term" value="C:plasma membrane"/>
    <property type="evidence" value="ECO:0007669"/>
    <property type="project" value="UniProtKB-SubCell"/>
</dbReference>
<feature type="transmembrane region" description="Helical" evidence="8">
    <location>
        <begin position="45"/>
        <end position="64"/>
    </location>
</feature>
<evidence type="ECO:0000256" key="2">
    <source>
        <dbReference type="ARBA" id="ARBA00006236"/>
    </source>
</evidence>
<dbReference type="InterPro" id="IPR020846">
    <property type="entry name" value="MFS_dom"/>
</dbReference>
<keyword evidence="8" id="KW-0997">Cell inner membrane</keyword>
<name>A0AA41YR53_9PROT</name>
<dbReference type="PROSITE" id="PS00216">
    <property type="entry name" value="SUGAR_TRANSPORT_1"/>
    <property type="match status" value="1"/>
</dbReference>
<feature type="transmembrane region" description="Helical" evidence="8">
    <location>
        <begin position="109"/>
        <end position="126"/>
    </location>
</feature>
<feature type="transmembrane region" description="Helical" evidence="8">
    <location>
        <begin position="164"/>
        <end position="184"/>
    </location>
</feature>
<feature type="domain" description="Major facilitator superfamily (MFS) profile" evidence="9">
    <location>
        <begin position="7"/>
        <end position="386"/>
    </location>
</feature>
<keyword evidence="7 8" id="KW-0472">Membrane</keyword>
<evidence type="ECO:0000256" key="5">
    <source>
        <dbReference type="ARBA" id="ARBA00022692"/>
    </source>
</evidence>
<feature type="transmembrane region" description="Helical" evidence="8">
    <location>
        <begin position="365"/>
        <end position="383"/>
    </location>
</feature>
<sequence>MRIRPDSFAFTVLIGALVGLPPLSIDMGLPALSQLQPALGATPTQAALTLSFFMAGFALAQIVLGPLSDRIGRRPVLLWAMALYTLAGAACAAAASIEMLLACRFAQGAGAAGGVVLAFAIVRDLFEGNAARIRLSTISMVFSLAPVIAPTLGGWMLALGGWRAIYATLTMTGLILTLAVAMGLPESRSAAPCAPYTAVLRQRRTVGYGVVGALNLGSIFAFVAASPLVLLDTMHLSTAQFGLVFGVITAGIIAGAWVNGWLVKRGVSPGLPLGGGLVLSAVAAIAGTVLAALGHLDLLVLVPLLVASTFCRGLVSPNITHLALERVPDMAGAASALTGSLQMFSGALSGLIVGLMFAAFGPGGMCATMAAFAVPSVAAWLVIRRR</sequence>
<evidence type="ECO:0000256" key="8">
    <source>
        <dbReference type="RuleBase" id="RU365088"/>
    </source>
</evidence>
<evidence type="ECO:0000256" key="1">
    <source>
        <dbReference type="ARBA" id="ARBA00004651"/>
    </source>
</evidence>
<feature type="transmembrane region" description="Helical" evidence="8">
    <location>
        <begin position="205"/>
        <end position="229"/>
    </location>
</feature>
<proteinExistence type="inferred from homology"/>
<evidence type="ECO:0000313" key="10">
    <source>
        <dbReference type="EMBL" id="MCW3477052.1"/>
    </source>
</evidence>
<keyword evidence="3 8" id="KW-0813">Transport</keyword>
<dbReference type="Proteomes" id="UP001165679">
    <property type="component" value="Unassembled WGS sequence"/>
</dbReference>
<dbReference type="RefSeq" id="WP_264715945.1">
    <property type="nucleotide sequence ID" value="NZ_JAPDNT010000028.1"/>
</dbReference>
<dbReference type="AlphaFoldDB" id="A0AA41YR53"/>
<evidence type="ECO:0000256" key="3">
    <source>
        <dbReference type="ARBA" id="ARBA00022448"/>
    </source>
</evidence>
<dbReference type="InterPro" id="IPR005829">
    <property type="entry name" value="Sugar_transporter_CS"/>
</dbReference>
<evidence type="ECO:0000256" key="6">
    <source>
        <dbReference type="ARBA" id="ARBA00022989"/>
    </source>
</evidence>
<dbReference type="SUPFAM" id="SSF103473">
    <property type="entry name" value="MFS general substrate transporter"/>
    <property type="match status" value="1"/>
</dbReference>
<comment type="similarity">
    <text evidence="2 8">Belongs to the major facilitator superfamily. Bcr/CmlA family.</text>
</comment>
<feature type="transmembrane region" description="Helical" evidence="8">
    <location>
        <begin position="241"/>
        <end position="263"/>
    </location>
</feature>
<reference evidence="10" key="2">
    <citation type="submission" date="2022-10" db="EMBL/GenBank/DDBJ databases">
        <authorList>
            <person name="Trinh H.N."/>
        </authorList>
    </citation>
    <scope>NUCLEOTIDE SEQUENCE</scope>
    <source>
        <strain evidence="10">RN2-1</strain>
    </source>
</reference>
<evidence type="ECO:0000256" key="4">
    <source>
        <dbReference type="ARBA" id="ARBA00022475"/>
    </source>
</evidence>
<keyword evidence="5 8" id="KW-0812">Transmembrane</keyword>
<comment type="subcellular location">
    <subcellularLocation>
        <location evidence="8">Cell inner membrane</location>
        <topology evidence="8">Multi-pass membrane protein</topology>
    </subcellularLocation>
    <subcellularLocation>
        <location evidence="1">Cell membrane</location>
        <topology evidence="1">Multi-pass membrane protein</topology>
    </subcellularLocation>
</comment>
<dbReference type="InterPro" id="IPR036259">
    <property type="entry name" value="MFS_trans_sf"/>
</dbReference>
<dbReference type="Gene3D" id="1.20.1720.10">
    <property type="entry name" value="Multidrug resistance protein D"/>
    <property type="match status" value="1"/>
</dbReference>
<reference evidence="10" key="1">
    <citation type="submission" date="2022-09" db="EMBL/GenBank/DDBJ databases">
        <title>Rhodovastum sp. nov. RN2-1 isolated from soil in Seongnam, South Korea.</title>
        <authorList>
            <person name="Le N.T."/>
        </authorList>
    </citation>
    <scope>NUCLEOTIDE SEQUENCE</scope>
    <source>
        <strain evidence="10">RN2-1</strain>
    </source>
</reference>
<dbReference type="EMBL" id="JAPDNT010000028">
    <property type="protein sequence ID" value="MCW3477052.1"/>
    <property type="molecule type" value="Genomic_DNA"/>
</dbReference>
<dbReference type="PANTHER" id="PTHR23502:SF132">
    <property type="entry name" value="POLYAMINE TRANSPORTER 2-RELATED"/>
    <property type="match status" value="1"/>
</dbReference>
<comment type="caution">
    <text evidence="10">The sequence shown here is derived from an EMBL/GenBank/DDBJ whole genome shotgun (WGS) entry which is preliminary data.</text>
</comment>
<evidence type="ECO:0000259" key="9">
    <source>
        <dbReference type="PROSITE" id="PS50850"/>
    </source>
</evidence>
<dbReference type="GO" id="GO:0042910">
    <property type="term" value="F:xenobiotic transmembrane transporter activity"/>
    <property type="evidence" value="ECO:0007669"/>
    <property type="project" value="InterPro"/>
</dbReference>
<feature type="transmembrane region" description="Helical" evidence="8">
    <location>
        <begin position="336"/>
        <end position="359"/>
    </location>
</feature>
<evidence type="ECO:0000256" key="7">
    <source>
        <dbReference type="ARBA" id="ARBA00023136"/>
    </source>
</evidence>
<dbReference type="Pfam" id="PF07690">
    <property type="entry name" value="MFS_1"/>
    <property type="match status" value="1"/>
</dbReference>
<keyword evidence="6 8" id="KW-1133">Transmembrane helix</keyword>
<keyword evidence="11" id="KW-1185">Reference proteome</keyword>
<protein>
    <recommendedName>
        <fullName evidence="8">Bcr/CflA family efflux transporter</fullName>
    </recommendedName>
</protein>
<keyword evidence="4" id="KW-1003">Cell membrane</keyword>
<dbReference type="PANTHER" id="PTHR23502">
    <property type="entry name" value="MAJOR FACILITATOR SUPERFAMILY"/>
    <property type="match status" value="1"/>
</dbReference>
<dbReference type="GO" id="GO:1990961">
    <property type="term" value="P:xenobiotic detoxification by transmembrane export across the plasma membrane"/>
    <property type="evidence" value="ECO:0007669"/>
    <property type="project" value="InterPro"/>
</dbReference>
<dbReference type="NCBIfam" id="TIGR00710">
    <property type="entry name" value="efflux_Bcr_CflA"/>
    <property type="match status" value="1"/>
</dbReference>
<feature type="transmembrane region" description="Helical" evidence="8">
    <location>
        <begin position="270"/>
        <end position="292"/>
    </location>
</feature>
<evidence type="ECO:0000313" key="11">
    <source>
        <dbReference type="Proteomes" id="UP001165679"/>
    </source>
</evidence>
<dbReference type="CDD" id="cd17320">
    <property type="entry name" value="MFS_MdfA_MDR_like"/>
    <property type="match status" value="1"/>
</dbReference>
<dbReference type="PROSITE" id="PS50850">
    <property type="entry name" value="MFS"/>
    <property type="match status" value="1"/>
</dbReference>
<dbReference type="InterPro" id="IPR004812">
    <property type="entry name" value="Efflux_drug-R_Bcr/CmlA"/>
</dbReference>